<keyword evidence="4" id="KW-0175">Coiled coil</keyword>
<keyword evidence="2" id="KW-0677">Repeat</keyword>
<dbReference type="InterPro" id="IPR015943">
    <property type="entry name" value="WD40/YVTN_repeat-like_dom_sf"/>
</dbReference>
<dbReference type="InterPro" id="IPR052993">
    <property type="entry name" value="CFA-57"/>
</dbReference>
<evidence type="ECO:0000256" key="4">
    <source>
        <dbReference type="SAM" id="Coils"/>
    </source>
</evidence>
<dbReference type="PROSITE" id="PS00678">
    <property type="entry name" value="WD_REPEATS_1"/>
    <property type="match status" value="1"/>
</dbReference>
<dbReference type="PROSITE" id="PS50294">
    <property type="entry name" value="WD_REPEATS_REGION"/>
    <property type="match status" value="1"/>
</dbReference>
<dbReference type="InterPro" id="IPR001680">
    <property type="entry name" value="WD40_rpt"/>
</dbReference>
<evidence type="ECO:0000256" key="1">
    <source>
        <dbReference type="ARBA" id="ARBA00022574"/>
    </source>
</evidence>
<gene>
    <name evidence="6" type="ORF">Poli38472_002575</name>
</gene>
<dbReference type="InterPro" id="IPR019775">
    <property type="entry name" value="WD40_repeat_CS"/>
</dbReference>
<proteinExistence type="predicted"/>
<organism evidence="6 7">
    <name type="scientific">Pythium oligandrum</name>
    <name type="common">Mycoparasitic fungus</name>
    <dbReference type="NCBI Taxonomy" id="41045"/>
    <lineage>
        <taxon>Eukaryota</taxon>
        <taxon>Sar</taxon>
        <taxon>Stramenopiles</taxon>
        <taxon>Oomycota</taxon>
        <taxon>Peronosporomycetes</taxon>
        <taxon>Pythiales</taxon>
        <taxon>Pythiaceae</taxon>
        <taxon>Pythium</taxon>
    </lineage>
</organism>
<name>A0A8K1CIE6_PYTOL</name>
<dbReference type="Pfam" id="PF00400">
    <property type="entry name" value="WD40"/>
    <property type="match status" value="3"/>
</dbReference>
<feature type="repeat" description="WD" evidence="3">
    <location>
        <begin position="487"/>
        <end position="528"/>
    </location>
</feature>
<evidence type="ECO:0000313" key="7">
    <source>
        <dbReference type="Proteomes" id="UP000794436"/>
    </source>
</evidence>
<comment type="caution">
    <text evidence="6">The sequence shown here is derived from an EMBL/GenBank/DDBJ whole genome shotgun (WGS) entry which is preliminary data.</text>
</comment>
<dbReference type="SUPFAM" id="SSF50998">
    <property type="entry name" value="Quinoprotein alcohol dehydrogenase-like"/>
    <property type="match status" value="1"/>
</dbReference>
<feature type="compositionally biased region" description="Pro residues" evidence="5">
    <location>
        <begin position="1313"/>
        <end position="1324"/>
    </location>
</feature>
<sequence length="1324" mass="147612">MASSGIGANPNAGGATTSAAAAASSTNGPMLIPRYLFGIKGNVKNHIAFADENLVVYPCGHNVVIHNMESKEQQFIHGMEAGSIGGITAMCVSANKRYVAIAEKAEKAVVHIHDVTTLRRRKTLSMTENMSDTCVYVAFSSDHKYCLTQGGAPDWTLSLWLWEKTKIITSIKATNQAGGAVNQVDFSPNDPTAICVSGNGIIKFFRFIDGQLRLQATSLKREPANFLCHAWVTDDRVIAAADTGELWMFEAMEFRQILSSSPTDGNFASSILGYSKGFVCGGSGGTVRIYDRNDDGREYYKKSKTFSVEGNSSTITNIAISPTEDSLVCSLENNQLYVLTLSSTDILKEDAMNFELLSTSFHGPGNTGAQITGLDTCIRKPLVATCGLDRSVRIWNYLDKSTDIMRIFKEDTYSIAFHPSGLHVAVGFTDKLKLLNILMDDIRAFREFSIKACREVRFSYGGQYFAAANNNVVHVYSTYTGELVAVLRGHSNRVNAIAWKQDDRKLLTCGADGSILLWNLRTATKVGDGHSQARCIYTDALITYDADAVYATGTDGLLKEIDVVTGVARSEHWAGGVSLGPLALAGSQQLLYVGTVEANRPGSIRIYRLPLENDGAIAQHANMNGSPVSPVSSNGAQPIGHHPSIQALPGANNGAPAGGTAGNMPLVATNQSYLEYQCHDLPVTRLRLSHDNQYLFSTGEDGSMCIFETRDVVGKGGAGGNRAGGGVGASKESRAISVISGSVDVNGAGGSNASANANGLPFAEEILVTKSDLEDKNRLMNELKTKVDELTLHNEYQLRLKDMNYKEKIKEVSDKFTAELTQDRQRCTDLAQDKMEMENEYQKKMNEMTKAHKNEFLDLKTTYEGKIQTEKDRYATLEQARGEQNARHEEENHLLVEGHTHFLAEMTTEYDQKVAQEQELQAKCAKGKEVLIHANETLKKQLEEDAELEVEELKMKYEVKLQEEREATLRLKGENGIMKKKFSALQKDIEDQKEEIRSLEEKGKELFENIKGLEKDIQGHKKEIREREETIQDKEKRIYDLKKKNQELEKFKFVLDYKIKELKRQIEPREKEIADMKKQIEEMDAELEQYHKSNAALDLMIGELRLKMDGMQKEMDAQIHQVTIGKMLMKQVQNDIMVCAQVLDDKKALKNAVMQLNKKYEEAVALDAKEPNSQAEYNRQREYLEKEVESLKRKIMKGMTINESELHRLQRENALLTTQVNELRREFHNVKMSTQELREHKRRPLQAMNSHGKKSHSPSSRRVELAEKIRESDLQREQINQLKEKLTQLQRTLGGGLSFTLTGTSGSPATRRPVPPSGPRLPPV</sequence>
<dbReference type="SMART" id="SM00320">
    <property type="entry name" value="WD40"/>
    <property type="match status" value="8"/>
</dbReference>
<evidence type="ECO:0000256" key="2">
    <source>
        <dbReference type="ARBA" id="ARBA00022737"/>
    </source>
</evidence>
<keyword evidence="7" id="KW-1185">Reference proteome</keyword>
<accession>A0A8K1CIE6</accession>
<dbReference type="PROSITE" id="PS50082">
    <property type="entry name" value="WD_REPEATS_2"/>
    <property type="match status" value="1"/>
</dbReference>
<evidence type="ECO:0008006" key="8">
    <source>
        <dbReference type="Google" id="ProtNLM"/>
    </source>
</evidence>
<dbReference type="InterPro" id="IPR036322">
    <property type="entry name" value="WD40_repeat_dom_sf"/>
</dbReference>
<feature type="compositionally biased region" description="Low complexity" evidence="5">
    <location>
        <begin position="1291"/>
        <end position="1307"/>
    </location>
</feature>
<protein>
    <recommendedName>
        <fullName evidence="8">Cilia-and flagella-associated protein 57</fullName>
    </recommendedName>
</protein>
<dbReference type="Gene3D" id="2.130.10.10">
    <property type="entry name" value="YVTN repeat-like/Quinoprotein amine dehydrogenase"/>
    <property type="match status" value="2"/>
</dbReference>
<dbReference type="InterPro" id="IPR011047">
    <property type="entry name" value="Quinoprotein_ADH-like_sf"/>
</dbReference>
<feature type="coiled-coil region" evidence="4">
    <location>
        <begin position="820"/>
        <end position="854"/>
    </location>
</feature>
<feature type="region of interest" description="Disordered" evidence="5">
    <location>
        <begin position="1233"/>
        <end position="1265"/>
    </location>
</feature>
<dbReference type="Gene3D" id="1.10.287.1490">
    <property type="match status" value="1"/>
</dbReference>
<dbReference type="EMBL" id="SPLM01000072">
    <property type="protein sequence ID" value="TMW63634.1"/>
    <property type="molecule type" value="Genomic_DNA"/>
</dbReference>
<keyword evidence="1 3" id="KW-0853">WD repeat</keyword>
<feature type="coiled-coil region" evidence="4">
    <location>
        <begin position="1139"/>
        <end position="1226"/>
    </location>
</feature>
<dbReference type="SUPFAM" id="SSF50978">
    <property type="entry name" value="WD40 repeat-like"/>
    <property type="match status" value="1"/>
</dbReference>
<dbReference type="Proteomes" id="UP000794436">
    <property type="component" value="Unassembled WGS sequence"/>
</dbReference>
<feature type="coiled-coil region" evidence="4">
    <location>
        <begin position="903"/>
        <end position="1093"/>
    </location>
</feature>
<dbReference type="OrthoDB" id="47276at2759"/>
<evidence type="ECO:0000313" key="6">
    <source>
        <dbReference type="EMBL" id="TMW63634.1"/>
    </source>
</evidence>
<evidence type="ECO:0000256" key="5">
    <source>
        <dbReference type="SAM" id="MobiDB-lite"/>
    </source>
</evidence>
<evidence type="ECO:0000256" key="3">
    <source>
        <dbReference type="PROSITE-ProRule" id="PRU00221"/>
    </source>
</evidence>
<dbReference type="PANTHER" id="PTHR32215">
    <property type="entry name" value="CILIA- AND FLAGELLA-ASSOCIATED PROTEIN 57"/>
    <property type="match status" value="1"/>
</dbReference>
<reference evidence="6" key="1">
    <citation type="submission" date="2019-03" db="EMBL/GenBank/DDBJ databases">
        <title>Long read genome sequence of the mycoparasitic Pythium oligandrum ATCC 38472 isolated from sugarbeet rhizosphere.</title>
        <authorList>
            <person name="Gaulin E."/>
        </authorList>
    </citation>
    <scope>NUCLEOTIDE SEQUENCE</scope>
    <source>
        <strain evidence="6">ATCC 38472_TT</strain>
    </source>
</reference>
<dbReference type="PANTHER" id="PTHR32215:SF0">
    <property type="entry name" value="CILIA- AND FLAGELLA-ASSOCIATED PROTEIN 57"/>
    <property type="match status" value="1"/>
</dbReference>
<feature type="region of interest" description="Disordered" evidence="5">
    <location>
        <begin position="1291"/>
        <end position="1324"/>
    </location>
</feature>